<dbReference type="AlphaFoldDB" id="A0A2T1M289"/>
<evidence type="ECO:0000256" key="4">
    <source>
        <dbReference type="ARBA" id="ARBA00022842"/>
    </source>
</evidence>
<evidence type="ECO:0000256" key="7">
    <source>
        <dbReference type="ARBA" id="ARBA00023239"/>
    </source>
</evidence>
<dbReference type="SFLD" id="SFLDS00029">
    <property type="entry name" value="Radical_SAM"/>
    <property type="match status" value="1"/>
</dbReference>
<keyword evidence="3 8" id="KW-0479">Metal-binding</keyword>
<dbReference type="GO" id="GO:0000287">
    <property type="term" value="F:magnesium ion binding"/>
    <property type="evidence" value="ECO:0007669"/>
    <property type="project" value="UniProtKB-UniRule"/>
</dbReference>
<comment type="cofactor">
    <cofactor evidence="8">
        <name>Mg(2+)</name>
        <dbReference type="ChEBI" id="CHEBI:18420"/>
    </cofactor>
</comment>
<dbReference type="EC" id="4.3.99.3" evidence="8"/>
<feature type="binding site" evidence="8">
    <location>
        <position position="42"/>
    </location>
    <ligand>
        <name>[4Fe-4S] cluster</name>
        <dbReference type="ChEBI" id="CHEBI:49883"/>
        <note>4Fe-4S-S-AdoMet</note>
    </ligand>
</feature>
<dbReference type="PANTHER" id="PTHR42836">
    <property type="entry name" value="7-CARBOXY-7-DEAZAGUANINE SYNTHASE"/>
    <property type="match status" value="1"/>
</dbReference>
<comment type="caution">
    <text evidence="10">The sequence shown here is derived from an EMBL/GenBank/DDBJ whole genome shotgun (WGS) entry which is preliminary data.</text>
</comment>
<dbReference type="Pfam" id="PF04055">
    <property type="entry name" value="Radical_SAM"/>
    <property type="match status" value="1"/>
</dbReference>
<protein>
    <recommendedName>
        <fullName evidence="8">7-carboxy-7-deazaguanine synthase</fullName>
        <shortName evidence="8">CDG synthase</shortName>
        <ecNumber evidence="8">4.3.99.3</ecNumber>
    </recommendedName>
    <alternativeName>
        <fullName evidence="8">Queuosine biosynthesis protein QueE</fullName>
    </alternativeName>
</protein>
<feature type="binding site" evidence="8">
    <location>
        <position position="38"/>
    </location>
    <ligand>
        <name>[4Fe-4S] cluster</name>
        <dbReference type="ChEBI" id="CHEBI:49883"/>
        <note>4Fe-4S-S-AdoMet</note>
    </ligand>
</feature>
<evidence type="ECO:0000259" key="9">
    <source>
        <dbReference type="PROSITE" id="PS51918"/>
    </source>
</evidence>
<proteinExistence type="inferred from homology"/>
<dbReference type="InterPro" id="IPR007197">
    <property type="entry name" value="rSAM"/>
</dbReference>
<feature type="binding site" evidence="8">
    <location>
        <position position="81"/>
    </location>
    <ligand>
        <name>S-adenosyl-L-methionine</name>
        <dbReference type="ChEBI" id="CHEBI:59789"/>
    </ligand>
</feature>
<sequence length="204" mass="23481">MKTINRTLTYPIVETFHSVQGEGFWTGVNAYFIRLGGCDVYCPWCDQKESWNAKRHPQQSVNDLVQQAKNANPAIVIITGGEPLLHDLTPLTRQLKEYGLRTHLETSGSHPFSGVFDWVTFSPKQYKSPDESIYPQVQELKVVIANEDDLRWAQEQALLVPSHALKYLQSEWNTPSSQQLIFDYVLKHPEWRISLQSHKFLGVR</sequence>
<feature type="binding site" evidence="8">
    <location>
        <begin position="44"/>
        <end position="46"/>
    </location>
    <ligand>
        <name>S-adenosyl-L-methionine</name>
        <dbReference type="ChEBI" id="CHEBI:59789"/>
    </ligand>
</feature>
<evidence type="ECO:0000256" key="2">
    <source>
        <dbReference type="ARBA" id="ARBA00022691"/>
    </source>
</evidence>
<dbReference type="PANTHER" id="PTHR42836:SF1">
    <property type="entry name" value="7-CARBOXY-7-DEAZAGUANINE SYNTHASE"/>
    <property type="match status" value="1"/>
</dbReference>
<dbReference type="PIRSF" id="PIRSF000370">
    <property type="entry name" value="QueE"/>
    <property type="match status" value="1"/>
</dbReference>
<dbReference type="GO" id="GO:0008616">
    <property type="term" value="P:tRNA queuosine(34) biosynthetic process"/>
    <property type="evidence" value="ECO:0007669"/>
    <property type="project" value="UniProtKB-UniRule"/>
</dbReference>
<evidence type="ECO:0000256" key="8">
    <source>
        <dbReference type="HAMAP-Rule" id="MF_00917"/>
    </source>
</evidence>
<feature type="binding site" evidence="8">
    <location>
        <begin position="122"/>
        <end position="124"/>
    </location>
    <ligand>
        <name>S-adenosyl-L-methionine</name>
        <dbReference type="ChEBI" id="CHEBI:59789"/>
    </ligand>
</feature>
<feature type="domain" description="Radical SAM core" evidence="9">
    <location>
        <begin position="25"/>
        <end position="204"/>
    </location>
</feature>
<name>A0A2T1M289_9CHRO</name>
<keyword evidence="11" id="KW-1185">Reference proteome</keyword>
<evidence type="ECO:0000256" key="5">
    <source>
        <dbReference type="ARBA" id="ARBA00023004"/>
    </source>
</evidence>
<dbReference type="InterPro" id="IPR013785">
    <property type="entry name" value="Aldolase_TIM"/>
</dbReference>
<comment type="subunit">
    <text evidence="8">Homodimer.</text>
</comment>
<comment type="catalytic activity">
    <reaction evidence="8">
        <text>6-carboxy-5,6,7,8-tetrahydropterin + H(+) = 7-carboxy-7-carbaguanine + NH4(+)</text>
        <dbReference type="Rhea" id="RHEA:27974"/>
        <dbReference type="ChEBI" id="CHEBI:15378"/>
        <dbReference type="ChEBI" id="CHEBI:28938"/>
        <dbReference type="ChEBI" id="CHEBI:61032"/>
        <dbReference type="ChEBI" id="CHEBI:61036"/>
        <dbReference type="EC" id="4.3.99.3"/>
    </reaction>
</comment>
<comment type="cofactor">
    <cofactor evidence="8">
        <name>S-adenosyl-L-methionine</name>
        <dbReference type="ChEBI" id="CHEBI:59789"/>
    </cofactor>
    <text evidence="8">Binds 1 S-adenosyl-L-methionine per subunit.</text>
</comment>
<organism evidence="10 11">
    <name type="scientific">Aphanothece hegewaldii CCALA 016</name>
    <dbReference type="NCBI Taxonomy" id="2107694"/>
    <lineage>
        <taxon>Bacteria</taxon>
        <taxon>Bacillati</taxon>
        <taxon>Cyanobacteriota</taxon>
        <taxon>Cyanophyceae</taxon>
        <taxon>Oscillatoriophycideae</taxon>
        <taxon>Chroococcales</taxon>
        <taxon>Aphanothecaceae</taxon>
        <taxon>Aphanothece</taxon>
    </lineage>
</organism>
<dbReference type="GO" id="GO:0051539">
    <property type="term" value="F:4 iron, 4 sulfur cluster binding"/>
    <property type="evidence" value="ECO:0007669"/>
    <property type="project" value="UniProtKB-UniRule"/>
</dbReference>
<keyword evidence="2 8" id="KW-0949">S-adenosyl-L-methionine</keyword>
<dbReference type="PROSITE" id="PS51918">
    <property type="entry name" value="RADICAL_SAM"/>
    <property type="match status" value="1"/>
</dbReference>
<dbReference type="CDD" id="cd01335">
    <property type="entry name" value="Radical_SAM"/>
    <property type="match status" value="1"/>
</dbReference>
<evidence type="ECO:0000313" key="10">
    <source>
        <dbReference type="EMBL" id="PSF38878.1"/>
    </source>
</evidence>
<feature type="binding site" evidence="8">
    <location>
        <position position="45"/>
    </location>
    <ligand>
        <name>[4Fe-4S] cluster</name>
        <dbReference type="ChEBI" id="CHEBI:49883"/>
        <note>4Fe-4S-S-AdoMet</note>
    </ligand>
</feature>
<dbReference type="RefSeq" id="WP_106455243.1">
    <property type="nucleotide sequence ID" value="NZ_PXOH01000002.1"/>
</dbReference>
<dbReference type="InterPro" id="IPR058240">
    <property type="entry name" value="rSAM_sf"/>
</dbReference>
<accession>A0A2T1M289</accession>
<feature type="binding site" evidence="8">
    <location>
        <position position="34"/>
    </location>
    <ligand>
        <name>substrate</name>
    </ligand>
</feature>
<feature type="binding site" evidence="8">
    <location>
        <begin position="19"/>
        <end position="21"/>
    </location>
    <ligand>
        <name>substrate</name>
    </ligand>
</feature>
<evidence type="ECO:0000313" key="11">
    <source>
        <dbReference type="Proteomes" id="UP000239001"/>
    </source>
</evidence>
<gene>
    <name evidence="8" type="primary">queE</name>
    <name evidence="10" type="ORF">C7H19_02135</name>
</gene>
<keyword evidence="4 8" id="KW-0460">Magnesium</keyword>
<comment type="similarity">
    <text evidence="8">Belongs to the radical SAM superfamily. 7-carboxy-7-deazaguanine synthase family.</text>
</comment>
<keyword evidence="8" id="KW-0671">Queuosine biosynthesis</keyword>
<evidence type="ECO:0000256" key="3">
    <source>
        <dbReference type="ARBA" id="ARBA00022723"/>
    </source>
</evidence>
<comment type="caution">
    <text evidence="8">Lacks conserved residue(s) required for the propagation of feature annotation.</text>
</comment>
<dbReference type="GO" id="GO:0016840">
    <property type="term" value="F:carbon-nitrogen lyase activity"/>
    <property type="evidence" value="ECO:0007669"/>
    <property type="project" value="UniProtKB-UniRule"/>
</dbReference>
<dbReference type="GO" id="GO:1904047">
    <property type="term" value="F:S-adenosyl-L-methionine binding"/>
    <property type="evidence" value="ECO:0007669"/>
    <property type="project" value="UniProtKB-UniRule"/>
</dbReference>
<keyword evidence="1 8" id="KW-0004">4Fe-4S</keyword>
<dbReference type="UniPathway" id="UPA00391"/>
<keyword evidence="7 8" id="KW-0456">Lyase</keyword>
<reference evidence="10 11" key="2">
    <citation type="submission" date="2018-03" db="EMBL/GenBank/DDBJ databases">
        <authorList>
            <person name="Keele B.F."/>
        </authorList>
    </citation>
    <scope>NUCLEOTIDE SEQUENCE [LARGE SCALE GENOMIC DNA]</scope>
    <source>
        <strain evidence="10 11">CCALA 016</strain>
    </source>
</reference>
<comment type="pathway">
    <text evidence="8">Purine metabolism; 7-cyano-7-deazaguanine biosynthesis.</text>
</comment>
<keyword evidence="5 8" id="KW-0408">Iron</keyword>
<feature type="binding site" evidence="8">
    <location>
        <position position="79"/>
    </location>
    <ligand>
        <name>substrate</name>
    </ligand>
</feature>
<dbReference type="Gene3D" id="3.20.20.70">
    <property type="entry name" value="Aldolase class I"/>
    <property type="match status" value="1"/>
</dbReference>
<dbReference type="HAMAP" id="MF_00917">
    <property type="entry name" value="QueE"/>
    <property type="match status" value="1"/>
</dbReference>
<dbReference type="OrthoDB" id="9792276at2"/>
<keyword evidence="6 8" id="KW-0411">Iron-sulfur</keyword>
<evidence type="ECO:0000256" key="6">
    <source>
        <dbReference type="ARBA" id="ARBA00023014"/>
    </source>
</evidence>
<dbReference type="Proteomes" id="UP000239001">
    <property type="component" value="Unassembled WGS sequence"/>
</dbReference>
<dbReference type="SUPFAM" id="SSF102114">
    <property type="entry name" value="Radical SAM enzymes"/>
    <property type="match status" value="1"/>
</dbReference>
<reference evidence="10 11" key="1">
    <citation type="submission" date="2018-03" db="EMBL/GenBank/DDBJ databases">
        <title>The ancient ancestry and fast evolution of plastids.</title>
        <authorList>
            <person name="Moore K.R."/>
            <person name="Magnabosco C."/>
            <person name="Momper L."/>
            <person name="Gold D.A."/>
            <person name="Bosak T."/>
            <person name="Fournier G.P."/>
        </authorList>
    </citation>
    <scope>NUCLEOTIDE SEQUENCE [LARGE SCALE GENOMIC DNA]</scope>
    <source>
        <strain evidence="10 11">CCALA 016</strain>
    </source>
</reference>
<dbReference type="InterPro" id="IPR024924">
    <property type="entry name" value="7-CO-7-deazaguanine_synth-like"/>
</dbReference>
<dbReference type="EMBL" id="PXOH01000002">
    <property type="protein sequence ID" value="PSF38878.1"/>
    <property type="molecule type" value="Genomic_DNA"/>
</dbReference>
<comment type="function">
    <text evidence="8">Catalyzes the complex heterocyclic radical-mediated conversion of 6-carboxy-5,6,7,8-tetrahydropterin (CPH4) to 7-carboxy-7-deazaguanine (CDG), a step common to the biosynthetic pathways of all 7-deazapurine-containing compounds.</text>
</comment>
<comment type="cofactor">
    <cofactor evidence="8">
        <name>[4Fe-4S] cluster</name>
        <dbReference type="ChEBI" id="CHEBI:49883"/>
    </cofactor>
    <text evidence="8">Binds 1 [4Fe-4S] cluster. The cluster is coordinated with 3 cysteines and an exchangeable S-adenosyl-L-methionine.</text>
</comment>
<evidence type="ECO:0000256" key="1">
    <source>
        <dbReference type="ARBA" id="ARBA00022485"/>
    </source>
</evidence>